<protein>
    <submittedName>
        <fullName evidence="2">Uncharacterized protein</fullName>
    </submittedName>
</protein>
<reference evidence="2" key="1">
    <citation type="submission" date="2014-09" db="EMBL/GenBank/DDBJ databases">
        <title>Draft genome sequence of an oleaginous Mucoromycotina fungus Mucor ambiguus NBRC6742.</title>
        <authorList>
            <person name="Takeda I."/>
            <person name="Yamane N."/>
            <person name="Morita T."/>
            <person name="Tamano K."/>
            <person name="Machida M."/>
            <person name="Baker S."/>
            <person name="Koike H."/>
        </authorList>
    </citation>
    <scope>NUCLEOTIDE SEQUENCE</scope>
    <source>
        <strain evidence="2">NBRC 6742</strain>
    </source>
</reference>
<evidence type="ECO:0000313" key="2">
    <source>
        <dbReference type="EMBL" id="GAN07941.1"/>
    </source>
</evidence>
<gene>
    <name evidence="2" type="ORF">MAM1_0183d07446</name>
</gene>
<proteinExistence type="predicted"/>
<accession>A0A0C9MBG5</accession>
<dbReference type="AlphaFoldDB" id="A0A0C9MBG5"/>
<evidence type="ECO:0000256" key="1">
    <source>
        <dbReference type="SAM" id="MobiDB-lite"/>
    </source>
</evidence>
<dbReference type="Proteomes" id="UP000053815">
    <property type="component" value="Unassembled WGS sequence"/>
</dbReference>
<name>A0A0C9MBG5_9FUNG</name>
<feature type="region of interest" description="Disordered" evidence="1">
    <location>
        <begin position="47"/>
        <end position="119"/>
    </location>
</feature>
<keyword evidence="3" id="KW-1185">Reference proteome</keyword>
<evidence type="ECO:0000313" key="3">
    <source>
        <dbReference type="Proteomes" id="UP000053815"/>
    </source>
</evidence>
<sequence>MNNYNIRLSFDKLESFDMHKSSLTSFVLIRNSLISALTQQQNDVEMMYKEEPQQQIQEEEHEEDHELSDEEEQEVWLDSCFDQLDQDEDNGKPLFDEYDSEEDDEDESMPLSPQENNIPFYKKKPTFFINEDEEEEEDALICYDIPFLSL</sequence>
<organism evidence="2">
    <name type="scientific">Mucor ambiguus</name>
    <dbReference type="NCBI Taxonomy" id="91626"/>
    <lineage>
        <taxon>Eukaryota</taxon>
        <taxon>Fungi</taxon>
        <taxon>Fungi incertae sedis</taxon>
        <taxon>Mucoromycota</taxon>
        <taxon>Mucoromycotina</taxon>
        <taxon>Mucoromycetes</taxon>
        <taxon>Mucorales</taxon>
        <taxon>Mucorineae</taxon>
        <taxon>Mucoraceae</taxon>
        <taxon>Mucor</taxon>
    </lineage>
</organism>
<dbReference type="OrthoDB" id="2275922at2759"/>
<feature type="compositionally biased region" description="Acidic residues" evidence="1">
    <location>
        <begin position="96"/>
        <end position="108"/>
    </location>
</feature>
<dbReference type="EMBL" id="DF836472">
    <property type="protein sequence ID" value="GAN07941.1"/>
    <property type="molecule type" value="Genomic_DNA"/>
</dbReference>
<feature type="compositionally biased region" description="Acidic residues" evidence="1">
    <location>
        <begin position="57"/>
        <end position="75"/>
    </location>
</feature>